<dbReference type="GO" id="GO:0009277">
    <property type="term" value="C:fungal-type cell wall"/>
    <property type="evidence" value="ECO:0007669"/>
    <property type="project" value="TreeGrafter"/>
</dbReference>
<dbReference type="InterPro" id="IPR024655">
    <property type="entry name" value="Asl1_glyco_hydro_catalytic"/>
</dbReference>
<dbReference type="EMBL" id="PKSG01000165">
    <property type="protein sequence ID" value="POR38176.1"/>
    <property type="molecule type" value="Genomic_DNA"/>
</dbReference>
<keyword evidence="4" id="KW-1185">Reference proteome</keyword>
<name>A0A2S4L6V4_9HYPO</name>
<proteinExistence type="predicted"/>
<dbReference type="Gene3D" id="3.20.20.80">
    <property type="entry name" value="Glycosidases"/>
    <property type="match status" value="1"/>
</dbReference>
<feature type="domain" description="Asl1-like glycosyl hydrolase catalytic" evidence="2">
    <location>
        <begin position="156"/>
        <end position="382"/>
    </location>
</feature>
<dbReference type="Proteomes" id="UP000237481">
    <property type="component" value="Unassembled WGS sequence"/>
</dbReference>
<dbReference type="PANTHER" id="PTHR34154">
    <property type="entry name" value="ALKALI-SENSITIVE LINKAGE PROTEIN 1"/>
    <property type="match status" value="1"/>
</dbReference>
<dbReference type="STRING" id="94208.A0A2S4L6V4"/>
<gene>
    <name evidence="3" type="ORF">TPAR_01622</name>
</gene>
<dbReference type="GO" id="GO:0071966">
    <property type="term" value="P:fungal-type cell wall polysaccharide metabolic process"/>
    <property type="evidence" value="ECO:0007669"/>
    <property type="project" value="TreeGrafter"/>
</dbReference>
<dbReference type="Pfam" id="PF11790">
    <property type="entry name" value="Glyco_hydro_cc"/>
    <property type="match status" value="1"/>
</dbReference>
<comment type="caution">
    <text evidence="3">The sequence shown here is derived from an EMBL/GenBank/DDBJ whole genome shotgun (WGS) entry which is preliminary data.</text>
</comment>
<sequence>MYAKDIVALTAFAALAERALAFNSHRHLHRRDVEKRAIVTDWVTVWETVAVTPGHEKEASATEFIAYAPPATTPSTTLVTAVQPAPQPSSSSAAGSVSVPPASEVSTATATTKATTPVVSTPPVSQAPTATATASDAYNATDPDATIMGVFAKKRGIAYNDPHLGDAFGANCDKCGWGYNWNSEAQGFNIKFNFIPMLWSDLPVHTSHWDYDATRSLVGGAKAIFSFNEPDNAGQANMSPQDAANAHIKYINKFAGRAQIGAPAVTNSGRPGEGLEWLRNFLSACNGRCSVDFCNVHWYSEAQYAETLFSHLDAAHEACGGKPIWLTEFAPVGDQAQAPDFLRNVIPRLDQLDYLHAYSYFMVAPGKLMGDGDSLSDTGKLYATL</sequence>
<organism evidence="3 4">
    <name type="scientific">Tolypocladium paradoxum</name>
    <dbReference type="NCBI Taxonomy" id="94208"/>
    <lineage>
        <taxon>Eukaryota</taxon>
        <taxon>Fungi</taxon>
        <taxon>Dikarya</taxon>
        <taxon>Ascomycota</taxon>
        <taxon>Pezizomycotina</taxon>
        <taxon>Sordariomycetes</taxon>
        <taxon>Hypocreomycetidae</taxon>
        <taxon>Hypocreales</taxon>
        <taxon>Ophiocordycipitaceae</taxon>
        <taxon>Tolypocladium</taxon>
    </lineage>
</organism>
<feature type="region of interest" description="Disordered" evidence="1">
    <location>
        <begin position="108"/>
        <end position="128"/>
    </location>
</feature>
<evidence type="ECO:0000313" key="3">
    <source>
        <dbReference type="EMBL" id="POR38176.1"/>
    </source>
</evidence>
<evidence type="ECO:0000256" key="1">
    <source>
        <dbReference type="SAM" id="MobiDB-lite"/>
    </source>
</evidence>
<accession>A0A2S4L6V4</accession>
<dbReference type="PANTHER" id="PTHR34154:SF10">
    <property type="entry name" value="ASL1-LIKE GLYCOSYL HYDROLASE CATALYTIC DOMAIN-CONTAINING PROTEIN"/>
    <property type="match status" value="1"/>
</dbReference>
<dbReference type="SUPFAM" id="SSF51445">
    <property type="entry name" value="(Trans)glycosidases"/>
    <property type="match status" value="1"/>
</dbReference>
<dbReference type="InterPro" id="IPR017853">
    <property type="entry name" value="GH"/>
</dbReference>
<evidence type="ECO:0000259" key="2">
    <source>
        <dbReference type="Pfam" id="PF11790"/>
    </source>
</evidence>
<reference evidence="3 4" key="1">
    <citation type="submission" date="2018-01" db="EMBL/GenBank/DDBJ databases">
        <title>Harnessing the power of phylogenomics to disentangle the directionality and signatures of interkingdom host jumping in the parasitic fungal genus Tolypocladium.</title>
        <authorList>
            <person name="Quandt C.A."/>
            <person name="Patterson W."/>
            <person name="Spatafora J.W."/>
        </authorList>
    </citation>
    <scope>NUCLEOTIDE SEQUENCE [LARGE SCALE GENOMIC DNA]</scope>
    <source>
        <strain evidence="3 4">NRBC 100945</strain>
    </source>
</reference>
<evidence type="ECO:0000313" key="4">
    <source>
        <dbReference type="Proteomes" id="UP000237481"/>
    </source>
</evidence>
<dbReference type="OrthoDB" id="43654at2759"/>
<dbReference type="AlphaFoldDB" id="A0A2S4L6V4"/>
<protein>
    <submittedName>
        <fullName evidence="3">Alkali-sensitive linkage protein 1</fullName>
    </submittedName>
</protein>
<dbReference type="InterPro" id="IPR053183">
    <property type="entry name" value="ASL1"/>
</dbReference>